<evidence type="ECO:0000256" key="1">
    <source>
        <dbReference type="SAM" id="Phobius"/>
    </source>
</evidence>
<keyword evidence="1" id="KW-0812">Transmembrane</keyword>
<dbReference type="GO" id="GO:0043709">
    <property type="term" value="P:cell adhesion involved in single-species biofilm formation"/>
    <property type="evidence" value="ECO:0007669"/>
    <property type="project" value="TreeGrafter"/>
</dbReference>
<dbReference type="GO" id="GO:1902201">
    <property type="term" value="P:negative regulation of bacterial-type flagellum-dependent cell motility"/>
    <property type="evidence" value="ECO:0007669"/>
    <property type="project" value="TreeGrafter"/>
</dbReference>
<comment type="caution">
    <text evidence="3">The sequence shown here is derived from an EMBL/GenBank/DDBJ whole genome shotgun (WGS) entry which is preliminary data.</text>
</comment>
<evidence type="ECO:0000313" key="3">
    <source>
        <dbReference type="EMBL" id="KRL85722.1"/>
    </source>
</evidence>
<dbReference type="AlphaFoldDB" id="A0A0R1U2N5"/>
<keyword evidence="4" id="KW-1185">Reference proteome</keyword>
<keyword evidence="1" id="KW-0472">Membrane</keyword>
<feature type="transmembrane region" description="Helical" evidence="1">
    <location>
        <begin position="6"/>
        <end position="26"/>
    </location>
</feature>
<accession>A0A0R1U2N5</accession>
<sequence>MVGSFIVVLLTNVTVLLGIIAFVYWVDLQAAPSRVFRWRRPIKVALGVAVLTYLYAESWVNGNLGPQVFGYHWVYINMLAVILFLVVTRSRRWWELALVDVIICPYVVVSTNHTGPEVWISLLLLLGCTAIDFAWGEWTQKSRFVAYAFLAFTGAAAVMLNQAMSVNESFVLVPGFWLRQWLGLIILGAVGVEYTSTLSLALIRNRKMAHDARIDGLTQLENFNAFNRSMERHYAHFLEQHHGYAVFELDVDWFKSINDTYGHLAGNRVLSAVAHELVECTHGAPWPATAYRLGGEEFGVIMDAELDHDQAYKVADHFKECVAHMRFSELDTQLHITVSIGQANVHNEHYSFNDAYKQADRNLYVAKQNGRNCIRIEGGVAN</sequence>
<dbReference type="GO" id="GO:0005886">
    <property type="term" value="C:plasma membrane"/>
    <property type="evidence" value="ECO:0007669"/>
    <property type="project" value="TreeGrafter"/>
</dbReference>
<dbReference type="STRING" id="1423783.FC50_GL001109"/>
<dbReference type="InterPro" id="IPR000160">
    <property type="entry name" value="GGDEF_dom"/>
</dbReference>
<protein>
    <submittedName>
        <fullName evidence="3">Diguanylate cyclase phosphodiesterase domain-containing protein</fullName>
    </submittedName>
</protein>
<dbReference type="PANTHER" id="PTHR45138">
    <property type="entry name" value="REGULATORY COMPONENTS OF SENSORY TRANSDUCTION SYSTEM"/>
    <property type="match status" value="1"/>
</dbReference>
<feature type="transmembrane region" description="Helical" evidence="1">
    <location>
        <begin position="68"/>
        <end position="86"/>
    </location>
</feature>
<gene>
    <name evidence="3" type="ORF">FC50_GL001109</name>
</gene>
<organism evidence="3 4">
    <name type="scientific">Lacticaseibacillus pantheris DSM 15945 = JCM 12539 = NBRC 106106</name>
    <dbReference type="NCBI Taxonomy" id="1423783"/>
    <lineage>
        <taxon>Bacteria</taxon>
        <taxon>Bacillati</taxon>
        <taxon>Bacillota</taxon>
        <taxon>Bacilli</taxon>
        <taxon>Lactobacillales</taxon>
        <taxon>Lactobacillaceae</taxon>
        <taxon>Lacticaseibacillus</taxon>
    </lineage>
</organism>
<feature type="domain" description="GGDEF" evidence="2">
    <location>
        <begin position="242"/>
        <end position="379"/>
    </location>
</feature>
<name>A0A0R1U2N5_9LACO</name>
<dbReference type="Proteomes" id="UP000051922">
    <property type="component" value="Unassembled WGS sequence"/>
</dbReference>
<dbReference type="InterPro" id="IPR050469">
    <property type="entry name" value="Diguanylate_Cyclase"/>
</dbReference>
<feature type="transmembrane region" description="Helical" evidence="1">
    <location>
        <begin position="38"/>
        <end position="56"/>
    </location>
</feature>
<feature type="transmembrane region" description="Helical" evidence="1">
    <location>
        <begin position="144"/>
        <end position="161"/>
    </location>
</feature>
<dbReference type="GO" id="GO:0052621">
    <property type="term" value="F:diguanylate cyclase activity"/>
    <property type="evidence" value="ECO:0007669"/>
    <property type="project" value="TreeGrafter"/>
</dbReference>
<evidence type="ECO:0000313" key="4">
    <source>
        <dbReference type="Proteomes" id="UP000051922"/>
    </source>
</evidence>
<keyword evidence="1" id="KW-1133">Transmembrane helix</keyword>
<dbReference type="PATRIC" id="fig|1423783.4.peg.1149"/>
<dbReference type="Gene3D" id="3.30.70.270">
    <property type="match status" value="1"/>
</dbReference>
<dbReference type="Pfam" id="PF00990">
    <property type="entry name" value="GGDEF"/>
    <property type="match status" value="1"/>
</dbReference>
<dbReference type="SUPFAM" id="SSF55073">
    <property type="entry name" value="Nucleotide cyclase"/>
    <property type="match status" value="1"/>
</dbReference>
<dbReference type="PANTHER" id="PTHR45138:SF9">
    <property type="entry name" value="DIGUANYLATE CYCLASE DGCM-RELATED"/>
    <property type="match status" value="1"/>
</dbReference>
<reference evidence="3 4" key="1">
    <citation type="journal article" date="2015" name="Genome Announc.">
        <title>Expanding the biotechnology potential of lactobacilli through comparative genomics of 213 strains and associated genera.</title>
        <authorList>
            <person name="Sun Z."/>
            <person name="Harris H.M."/>
            <person name="McCann A."/>
            <person name="Guo C."/>
            <person name="Argimon S."/>
            <person name="Zhang W."/>
            <person name="Yang X."/>
            <person name="Jeffery I.B."/>
            <person name="Cooney J.C."/>
            <person name="Kagawa T.F."/>
            <person name="Liu W."/>
            <person name="Song Y."/>
            <person name="Salvetti E."/>
            <person name="Wrobel A."/>
            <person name="Rasinkangas P."/>
            <person name="Parkhill J."/>
            <person name="Rea M.C."/>
            <person name="O'Sullivan O."/>
            <person name="Ritari J."/>
            <person name="Douillard F.P."/>
            <person name="Paul Ross R."/>
            <person name="Yang R."/>
            <person name="Briner A.E."/>
            <person name="Felis G.E."/>
            <person name="de Vos W.M."/>
            <person name="Barrangou R."/>
            <person name="Klaenhammer T.R."/>
            <person name="Caufield P.W."/>
            <person name="Cui Y."/>
            <person name="Zhang H."/>
            <person name="O'Toole P.W."/>
        </authorList>
    </citation>
    <scope>NUCLEOTIDE SEQUENCE [LARGE SCALE GENOMIC DNA]</scope>
    <source>
        <strain evidence="3 4">DSM 15945</strain>
    </source>
</reference>
<dbReference type="SMART" id="SM00267">
    <property type="entry name" value="GGDEF"/>
    <property type="match status" value="1"/>
</dbReference>
<dbReference type="NCBIfam" id="TIGR00254">
    <property type="entry name" value="GGDEF"/>
    <property type="match status" value="1"/>
</dbReference>
<feature type="transmembrane region" description="Helical" evidence="1">
    <location>
        <begin position="181"/>
        <end position="203"/>
    </location>
</feature>
<dbReference type="CDD" id="cd01949">
    <property type="entry name" value="GGDEF"/>
    <property type="match status" value="1"/>
</dbReference>
<dbReference type="InterPro" id="IPR029787">
    <property type="entry name" value="Nucleotide_cyclase"/>
</dbReference>
<feature type="transmembrane region" description="Helical" evidence="1">
    <location>
        <begin position="118"/>
        <end position="135"/>
    </location>
</feature>
<feature type="transmembrane region" description="Helical" evidence="1">
    <location>
        <begin position="93"/>
        <end position="112"/>
    </location>
</feature>
<dbReference type="EMBL" id="AZFJ01000049">
    <property type="protein sequence ID" value="KRL85722.1"/>
    <property type="molecule type" value="Genomic_DNA"/>
</dbReference>
<proteinExistence type="predicted"/>
<evidence type="ECO:0000259" key="2">
    <source>
        <dbReference type="PROSITE" id="PS50887"/>
    </source>
</evidence>
<dbReference type="InterPro" id="IPR043128">
    <property type="entry name" value="Rev_trsase/Diguanyl_cyclase"/>
</dbReference>
<dbReference type="PROSITE" id="PS50887">
    <property type="entry name" value="GGDEF"/>
    <property type="match status" value="1"/>
</dbReference>